<feature type="region of interest" description="Disordered" evidence="1">
    <location>
        <begin position="1"/>
        <end position="30"/>
    </location>
</feature>
<protein>
    <submittedName>
        <fullName evidence="2">Uncharacterized protein</fullName>
    </submittedName>
</protein>
<keyword evidence="3" id="KW-1185">Reference proteome</keyword>
<organism evidence="2 3">
    <name type="scientific">Liparis tanakae</name>
    <name type="common">Tanaka's snailfish</name>
    <dbReference type="NCBI Taxonomy" id="230148"/>
    <lineage>
        <taxon>Eukaryota</taxon>
        <taxon>Metazoa</taxon>
        <taxon>Chordata</taxon>
        <taxon>Craniata</taxon>
        <taxon>Vertebrata</taxon>
        <taxon>Euteleostomi</taxon>
        <taxon>Actinopterygii</taxon>
        <taxon>Neopterygii</taxon>
        <taxon>Teleostei</taxon>
        <taxon>Neoteleostei</taxon>
        <taxon>Acanthomorphata</taxon>
        <taxon>Eupercaria</taxon>
        <taxon>Perciformes</taxon>
        <taxon>Cottioidei</taxon>
        <taxon>Cottales</taxon>
        <taxon>Liparidae</taxon>
        <taxon>Liparis</taxon>
    </lineage>
</organism>
<feature type="region of interest" description="Disordered" evidence="1">
    <location>
        <begin position="42"/>
        <end position="75"/>
    </location>
</feature>
<evidence type="ECO:0000313" key="3">
    <source>
        <dbReference type="Proteomes" id="UP000314294"/>
    </source>
</evidence>
<dbReference type="EMBL" id="SRLO01000194">
    <property type="protein sequence ID" value="TNN68120.1"/>
    <property type="molecule type" value="Genomic_DNA"/>
</dbReference>
<evidence type="ECO:0000313" key="2">
    <source>
        <dbReference type="EMBL" id="TNN68120.1"/>
    </source>
</evidence>
<gene>
    <name evidence="2" type="ORF">EYF80_021603</name>
</gene>
<dbReference type="Proteomes" id="UP000314294">
    <property type="component" value="Unassembled WGS sequence"/>
</dbReference>
<reference evidence="2 3" key="1">
    <citation type="submission" date="2019-03" db="EMBL/GenBank/DDBJ databases">
        <title>First draft genome of Liparis tanakae, snailfish: a comprehensive survey of snailfish specific genes.</title>
        <authorList>
            <person name="Kim W."/>
            <person name="Song I."/>
            <person name="Jeong J.-H."/>
            <person name="Kim D."/>
            <person name="Kim S."/>
            <person name="Ryu S."/>
            <person name="Song J.Y."/>
            <person name="Lee S.K."/>
        </authorList>
    </citation>
    <scope>NUCLEOTIDE SEQUENCE [LARGE SCALE GENOMIC DNA]</scope>
    <source>
        <tissue evidence="2">Muscle</tissue>
    </source>
</reference>
<accession>A0A4Z2HR60</accession>
<name>A0A4Z2HR60_9TELE</name>
<comment type="caution">
    <text evidence="2">The sequence shown here is derived from an EMBL/GenBank/DDBJ whole genome shotgun (WGS) entry which is preliminary data.</text>
</comment>
<feature type="compositionally biased region" description="Basic residues" evidence="1">
    <location>
        <begin position="17"/>
        <end position="29"/>
    </location>
</feature>
<proteinExistence type="predicted"/>
<feature type="compositionally biased region" description="Basic and acidic residues" evidence="1">
    <location>
        <begin position="1"/>
        <end position="16"/>
    </location>
</feature>
<evidence type="ECO:0000256" key="1">
    <source>
        <dbReference type="SAM" id="MobiDB-lite"/>
    </source>
</evidence>
<dbReference type="AlphaFoldDB" id="A0A4Z2HR60"/>
<sequence length="131" mass="14701">MRDCERRRAGEKSDYSKKKKRMGRRRRKTLLTVSTAVARGKWSRGLSSSFRPGSARRGGRSFERGARGSPCGRARAGGAAAAVNLSGMRRITQRSFSCSPALSKELGEEEEEREIEIYFQILKDVEVSRVM</sequence>